<dbReference type="AlphaFoldDB" id="A0A556TUS5"/>
<dbReference type="GO" id="GO:0008373">
    <property type="term" value="F:sialyltransferase activity"/>
    <property type="evidence" value="ECO:0007669"/>
    <property type="project" value="InterPro"/>
</dbReference>
<dbReference type="GO" id="GO:0008286">
    <property type="term" value="P:insulin receptor signaling pathway"/>
    <property type="evidence" value="ECO:0007669"/>
    <property type="project" value="InterPro"/>
</dbReference>
<gene>
    <name evidence="2" type="ORF">Baya_5468</name>
</gene>
<dbReference type="InterPro" id="IPR011993">
    <property type="entry name" value="PH-like_dom_sf"/>
</dbReference>
<dbReference type="GO" id="GO:0005158">
    <property type="term" value="F:insulin receptor binding"/>
    <property type="evidence" value="ECO:0007669"/>
    <property type="project" value="InterPro"/>
</dbReference>
<proteinExistence type="predicted"/>
<dbReference type="EMBL" id="VCAZ01000020">
    <property type="protein sequence ID" value="TSK77057.1"/>
    <property type="molecule type" value="Genomic_DNA"/>
</dbReference>
<keyword evidence="2" id="KW-0675">Receptor</keyword>
<dbReference type="InterPro" id="IPR039011">
    <property type="entry name" value="IRS"/>
</dbReference>
<dbReference type="GO" id="GO:0043548">
    <property type="term" value="F:phosphatidylinositol 3-kinase binding"/>
    <property type="evidence" value="ECO:0007669"/>
    <property type="project" value="TreeGrafter"/>
</dbReference>
<sequence length="231" mass="26646">METEAPSCEDVRKSGYLRKQKSMHRRYFVLRSASERGPARLEYYESEKKFRSGKATVPKRVVALETCFNINKRADAKHKHMIVLYTRAESFAVAADSEADQDEWYRALLELHCKITQEISPVGSNIIFDGSKKKLLVTPTLFNVLPKGIRATRLSTGIMMVSLALEVCNNVHLYGFWPYPIHPYTYQQLTNHYYDNKPVNRRMHVMPAEFRSLLNLHNQGVIQLHLGQCPS</sequence>
<comment type="caution">
    <text evidence="2">The sequence shown here is derived from an EMBL/GenBank/DDBJ whole genome shotgun (WGS) entry which is preliminary data.</text>
</comment>
<keyword evidence="3" id="KW-1185">Reference proteome</keyword>
<dbReference type="Pfam" id="PF00777">
    <property type="entry name" value="Glyco_transf_29"/>
    <property type="match status" value="1"/>
</dbReference>
<organism evidence="2 3">
    <name type="scientific">Bagarius yarrelli</name>
    <name type="common">Goonch</name>
    <name type="synonym">Bagrus yarrelli</name>
    <dbReference type="NCBI Taxonomy" id="175774"/>
    <lineage>
        <taxon>Eukaryota</taxon>
        <taxon>Metazoa</taxon>
        <taxon>Chordata</taxon>
        <taxon>Craniata</taxon>
        <taxon>Vertebrata</taxon>
        <taxon>Euteleostomi</taxon>
        <taxon>Actinopterygii</taxon>
        <taxon>Neopterygii</taxon>
        <taxon>Teleostei</taxon>
        <taxon>Ostariophysi</taxon>
        <taxon>Siluriformes</taxon>
        <taxon>Sisoridae</taxon>
        <taxon>Sisorinae</taxon>
        <taxon>Bagarius</taxon>
    </lineage>
</organism>
<dbReference type="OrthoDB" id="946068at2759"/>
<dbReference type="Gene3D" id="2.30.29.30">
    <property type="entry name" value="Pleckstrin-homology domain (PH domain)/Phosphotyrosine-binding domain (PTB)"/>
    <property type="match status" value="1"/>
</dbReference>
<dbReference type="PANTHER" id="PTHR10614">
    <property type="entry name" value="INSULIN RECEPTOR SUBSTRATE"/>
    <property type="match status" value="1"/>
</dbReference>
<dbReference type="Pfam" id="PF00169">
    <property type="entry name" value="PH"/>
    <property type="match status" value="1"/>
</dbReference>
<dbReference type="GO" id="GO:0005829">
    <property type="term" value="C:cytosol"/>
    <property type="evidence" value="ECO:0007669"/>
    <property type="project" value="TreeGrafter"/>
</dbReference>
<dbReference type="InterPro" id="IPR001675">
    <property type="entry name" value="Glyco_trans_29"/>
</dbReference>
<protein>
    <submittedName>
        <fullName evidence="2">Insulin receptor substrate 1</fullName>
    </submittedName>
</protein>
<dbReference type="PROSITE" id="PS50003">
    <property type="entry name" value="PH_DOMAIN"/>
    <property type="match status" value="1"/>
</dbReference>
<dbReference type="Proteomes" id="UP000319801">
    <property type="component" value="Unassembled WGS sequence"/>
</dbReference>
<feature type="domain" description="PH" evidence="1">
    <location>
        <begin position="10"/>
        <end position="113"/>
    </location>
</feature>
<dbReference type="SMART" id="SM00233">
    <property type="entry name" value="PH"/>
    <property type="match status" value="1"/>
</dbReference>
<dbReference type="PANTHER" id="PTHR10614:SF9">
    <property type="entry name" value="INSULIN RECEPTOR SUBSTRATE 1-B ISOFORM X1"/>
    <property type="match status" value="1"/>
</dbReference>
<evidence type="ECO:0000313" key="3">
    <source>
        <dbReference type="Proteomes" id="UP000319801"/>
    </source>
</evidence>
<name>A0A556TUS5_BAGYA</name>
<dbReference type="SUPFAM" id="SSF50729">
    <property type="entry name" value="PH domain-like"/>
    <property type="match status" value="1"/>
</dbReference>
<evidence type="ECO:0000259" key="1">
    <source>
        <dbReference type="PROSITE" id="PS50003"/>
    </source>
</evidence>
<accession>A0A556TUS5</accession>
<reference evidence="2 3" key="1">
    <citation type="journal article" date="2019" name="Genome Biol. Evol.">
        <title>Whole-Genome Sequencing of the Giant Devil Catfish, Bagarius yarrelli.</title>
        <authorList>
            <person name="Jiang W."/>
            <person name="Lv Y."/>
            <person name="Cheng L."/>
            <person name="Yang K."/>
            <person name="Chao B."/>
            <person name="Wang X."/>
            <person name="Li Y."/>
            <person name="Pan X."/>
            <person name="You X."/>
            <person name="Zhang Y."/>
            <person name="Yang J."/>
            <person name="Li J."/>
            <person name="Zhang X."/>
            <person name="Liu S."/>
            <person name="Sun C."/>
            <person name="Yang J."/>
            <person name="Shi Q."/>
        </authorList>
    </citation>
    <scope>NUCLEOTIDE SEQUENCE [LARGE SCALE GENOMIC DNA]</scope>
    <source>
        <strain evidence="2">JWS20170419001</strain>
        <tissue evidence="2">Muscle</tissue>
    </source>
</reference>
<dbReference type="CDD" id="cd01257">
    <property type="entry name" value="PH_IRS"/>
    <property type="match status" value="1"/>
</dbReference>
<dbReference type="InterPro" id="IPR001849">
    <property type="entry name" value="PH_domain"/>
</dbReference>
<evidence type="ECO:0000313" key="2">
    <source>
        <dbReference type="EMBL" id="TSK77057.1"/>
    </source>
</evidence>
<dbReference type="GO" id="GO:0005886">
    <property type="term" value="C:plasma membrane"/>
    <property type="evidence" value="ECO:0007669"/>
    <property type="project" value="TreeGrafter"/>
</dbReference>